<evidence type="ECO:0000256" key="3">
    <source>
        <dbReference type="ARBA" id="ARBA00014577"/>
    </source>
</evidence>
<keyword evidence="6" id="KW-0963">Cytoplasm</keyword>
<evidence type="ECO:0000259" key="8">
    <source>
        <dbReference type="Pfam" id="PF03178"/>
    </source>
</evidence>
<comment type="function">
    <text evidence="6">Plays a role in DNA repair. May be a component of an E3 ubiquitin-protein ligase which promotes histone ubiquitination in response to UV irradiation. Histone ubiquitination may be important for subsequent DNA repair.</text>
</comment>
<dbReference type="InterPro" id="IPR011047">
    <property type="entry name" value="Quinoprotein_ADH-like_sf"/>
</dbReference>
<evidence type="ECO:0000256" key="4">
    <source>
        <dbReference type="ARBA" id="ARBA00023242"/>
    </source>
</evidence>
<dbReference type="Proteomes" id="UP001608902">
    <property type="component" value="Unassembled WGS sequence"/>
</dbReference>
<organism evidence="11 12">
    <name type="scientific">Gnathostoma spinigerum</name>
    <dbReference type="NCBI Taxonomy" id="75299"/>
    <lineage>
        <taxon>Eukaryota</taxon>
        <taxon>Metazoa</taxon>
        <taxon>Ecdysozoa</taxon>
        <taxon>Nematoda</taxon>
        <taxon>Chromadorea</taxon>
        <taxon>Rhabditida</taxon>
        <taxon>Spirurina</taxon>
        <taxon>Gnathostomatomorpha</taxon>
        <taxon>Gnathostomatoidea</taxon>
        <taxon>Gnathostomatidae</taxon>
        <taxon>Gnathostoma</taxon>
    </lineage>
</organism>
<keyword evidence="12" id="KW-1185">Reference proteome</keyword>
<dbReference type="Pfam" id="PF03178">
    <property type="entry name" value="CPSF_A"/>
    <property type="match status" value="1"/>
</dbReference>
<dbReference type="FunFam" id="2.130.10.10:FF:000070">
    <property type="entry name" value="DNA damage-binding protein 1"/>
    <property type="match status" value="1"/>
</dbReference>
<dbReference type="PANTHER" id="PTHR10644">
    <property type="entry name" value="DNA REPAIR/RNA PROCESSING CPSF FAMILY"/>
    <property type="match status" value="1"/>
</dbReference>
<feature type="compositionally biased region" description="Polar residues" evidence="7">
    <location>
        <begin position="749"/>
        <end position="761"/>
    </location>
</feature>
<reference evidence="11 12" key="1">
    <citation type="submission" date="2024-08" db="EMBL/GenBank/DDBJ databases">
        <title>Gnathostoma spinigerum genome.</title>
        <authorList>
            <person name="Gonzalez-Bertolin B."/>
            <person name="Monzon S."/>
            <person name="Zaballos A."/>
            <person name="Jimenez P."/>
            <person name="Dekumyoy P."/>
            <person name="Varona S."/>
            <person name="Cuesta I."/>
            <person name="Sumanam S."/>
            <person name="Adisakwattana P."/>
            <person name="Gasser R.B."/>
            <person name="Hernandez-Gonzalez A."/>
            <person name="Young N.D."/>
            <person name="Perteguer M.J."/>
        </authorList>
    </citation>
    <scope>NUCLEOTIDE SEQUENCE [LARGE SCALE GENOMIC DNA]</scope>
    <source>
        <strain evidence="11">AL3</strain>
        <tissue evidence="11">Liver</tissue>
    </source>
</reference>
<keyword evidence="4 6" id="KW-0539">Nucleus</keyword>
<evidence type="ECO:0000256" key="1">
    <source>
        <dbReference type="ARBA" id="ARBA00004123"/>
    </source>
</evidence>
<evidence type="ECO:0000313" key="12">
    <source>
        <dbReference type="Proteomes" id="UP001608902"/>
    </source>
</evidence>
<dbReference type="GO" id="GO:0005737">
    <property type="term" value="C:cytoplasm"/>
    <property type="evidence" value="ECO:0007669"/>
    <property type="project" value="UniProtKB-SubCell"/>
</dbReference>
<dbReference type="InterPro" id="IPR015943">
    <property type="entry name" value="WD40/YVTN_repeat-like_dom_sf"/>
</dbReference>
<comment type="subcellular location">
    <subcellularLocation>
        <location evidence="6">Cytoplasm</location>
    </subcellularLocation>
    <subcellularLocation>
        <location evidence="1 6">Nucleus</location>
    </subcellularLocation>
</comment>
<evidence type="ECO:0000256" key="2">
    <source>
        <dbReference type="ARBA" id="ARBA00007453"/>
    </source>
</evidence>
<evidence type="ECO:0000313" key="11">
    <source>
        <dbReference type="EMBL" id="MFH4976853.1"/>
    </source>
</evidence>
<dbReference type="GO" id="GO:0005634">
    <property type="term" value="C:nucleus"/>
    <property type="evidence" value="ECO:0007669"/>
    <property type="project" value="UniProtKB-SubCell"/>
</dbReference>
<comment type="pathway">
    <text evidence="6">Protein modification; protein ubiquitination.</text>
</comment>
<dbReference type="InterPro" id="IPR018846">
    <property type="entry name" value="Beta-prop_RSE1/DDB1/CPSF1_1st"/>
</dbReference>
<proteinExistence type="inferred from homology"/>
<gene>
    <name evidence="11" type="ORF">AB6A40_003562</name>
</gene>
<evidence type="ECO:0000256" key="6">
    <source>
        <dbReference type="RuleBase" id="RU368023"/>
    </source>
</evidence>
<feature type="domain" description="RSE1/DDB1/CPSF1 first beta-propeller" evidence="9">
    <location>
        <begin position="15"/>
        <end position="338"/>
    </location>
</feature>
<evidence type="ECO:0000259" key="9">
    <source>
        <dbReference type="Pfam" id="PF10433"/>
    </source>
</evidence>
<evidence type="ECO:0000256" key="7">
    <source>
        <dbReference type="SAM" id="MobiDB-lite"/>
    </source>
</evidence>
<dbReference type="GO" id="GO:0043161">
    <property type="term" value="P:proteasome-mediated ubiquitin-dependent protein catabolic process"/>
    <property type="evidence" value="ECO:0007669"/>
    <property type="project" value="UniProtKB-UniRule"/>
</dbReference>
<evidence type="ECO:0000259" key="10">
    <source>
        <dbReference type="Pfam" id="PF23726"/>
    </source>
</evidence>
<feature type="domain" description="RSE1/DDB1/CPSF1 C-terminal" evidence="8">
    <location>
        <begin position="776"/>
        <end position="1034"/>
    </location>
</feature>
<dbReference type="InterPro" id="IPR004871">
    <property type="entry name" value="RSE1/DDB1/CPSF1_C"/>
</dbReference>
<dbReference type="InterPro" id="IPR050358">
    <property type="entry name" value="RSE1/DDB1/CFT1"/>
</dbReference>
<sequence>MALNYVVSAQKATIVHDAVVGNFTGPKEMNLILAKTNRIELFSICAEGLKAMREIPVFGRIACIKKFRLPNENVDSLLILTTKYHLSIICCNSKGEVRARASGHIADRVGKPSETGIIACVHESALMAFRLYDGVIKIIQWTEGKELRGHNIRCEDLFIIDVQFLAFSDRPVLVYIYQDQNGRHIKATEIKFEDKELSAPLWKQDSIEAEASMLIPIPEPIGGVVVIGLESISYHKDEDDFHAIVPPLMHQSLINCYGMIDPTGERFLLGDMSGRIFMLMLILGNKDNDENKKVVKDIKMEMLGEASIPQCLVYIDNGVAFLGSRFGDSQLIRISEEADKDGHFITFLDHYTNLGPIRDMAVVTVDGQQQVVTCSGAYKDGSLRIIRNGIGIEELAFVELRGIKSLFSLNVESELDDHLVVGMMDETHILKIIGEELEDCTLPGFSVDEPTLWAGRLLNGGLVQITPTVVLAITGEQIQRWESPSRISVVSVNEKSGQAVIASGNRITLLDLRGQITVLTSMECEYEVACLDISPIGDKLVSDLCAVGFWTDMSYSLLSLPDLKEITRDKTGGDVLARSMIICEMEGTVYLLVALGDGILHYYQISMDTGALIEPKKATIGTQPTMLRKFISRGKESIFACSDRPTVIYSSNQKLAFSNVNLKLVAHMCPLNSVGYRDCLVLADSNSLVIGKVDAIQKLHIRSIPLGESPARIAHQPETNTFAVLVQRNEDVLSDGTHVFRACASTMAPNVSHTQPPSNAERSPAVNESSEEVEVSSVLLLDQNTFEFLHACQLGKDEMAQSIKSCKLGDDPDPYYVVGTAIVSNDETEAKLGRIMMFSVSPPGKGDRLRKVYEKEVKGAPYSIETISGGKLVVAINSCVRLFEWTSDKELRLECSDFDNVTALCLRARNELVLVGDLMRSLSLLSYKPMESSFEKIARDYVTNWISACEIIDTDTYLGAENGYNLFTDVRDTSAVTKEESVRLQELGLFYLGEPVNVFRHGSLVSSHNEGTPPYSTPILFGTSDGGLGVIVQLSPSLFK</sequence>
<dbReference type="AlphaFoldDB" id="A0ABD6E9Y7"/>
<dbReference type="Gene3D" id="2.130.10.10">
    <property type="entry name" value="YVTN repeat-like/Quinoprotein amine dehydrogenase"/>
    <property type="match status" value="3"/>
</dbReference>
<comment type="caution">
    <text evidence="11">The sequence shown here is derived from an EMBL/GenBank/DDBJ whole genome shotgun (WGS) entry which is preliminary data.</text>
</comment>
<feature type="region of interest" description="Disordered" evidence="7">
    <location>
        <begin position="749"/>
        <end position="768"/>
    </location>
</feature>
<name>A0ABD6E9Y7_9BILA</name>
<dbReference type="Pfam" id="PF10433">
    <property type="entry name" value="Beta-prop_RSE1_1st"/>
    <property type="match status" value="1"/>
</dbReference>
<accession>A0ABD6E9Y7</accession>
<evidence type="ECO:0000256" key="5">
    <source>
        <dbReference type="ARBA" id="ARBA00031668"/>
    </source>
</evidence>
<protein>
    <recommendedName>
        <fullName evidence="3 6">DNA damage-binding protein 1</fullName>
    </recommendedName>
    <alternativeName>
        <fullName evidence="5 6">Damage-specific DNA-binding protein 1</fullName>
    </alternativeName>
</protein>
<dbReference type="EMBL" id="JBGFUD010001866">
    <property type="protein sequence ID" value="MFH4976853.1"/>
    <property type="molecule type" value="Genomic_DNA"/>
</dbReference>
<dbReference type="SUPFAM" id="SSF50998">
    <property type="entry name" value="Quinoprotein alcohol dehydrogenase-like"/>
    <property type="match status" value="1"/>
</dbReference>
<dbReference type="Pfam" id="PF23726">
    <property type="entry name" value="Beta-prop_RSE1_2nd"/>
    <property type="match status" value="1"/>
</dbReference>
<feature type="domain" description="RSE1/DDB1/CPSF1 second beta-propeller" evidence="10">
    <location>
        <begin position="392"/>
        <end position="692"/>
    </location>
</feature>
<dbReference type="InterPro" id="IPR058543">
    <property type="entry name" value="Beta-prop_RSE1/DDB1/CPSF1_2nd"/>
</dbReference>
<comment type="similarity">
    <text evidence="2 6">Belongs to the DDB1 family.</text>
</comment>